<name>A0AC59YK49_RANTA</name>
<evidence type="ECO:0000313" key="2">
    <source>
        <dbReference type="Proteomes" id="UP001162501"/>
    </source>
</evidence>
<proteinExistence type="predicted"/>
<accession>A0AC59YK49</accession>
<reference evidence="1" key="1">
    <citation type="submission" date="2023-05" db="EMBL/GenBank/DDBJ databases">
        <authorList>
            <consortium name="ELIXIR-Norway"/>
        </authorList>
    </citation>
    <scope>NUCLEOTIDE SEQUENCE</scope>
</reference>
<evidence type="ECO:0000313" key="1">
    <source>
        <dbReference type="EMBL" id="CAM9773387.1"/>
    </source>
</evidence>
<gene>
    <name evidence="1" type="ORF">MRATA1EN22A_LOCUS7254</name>
</gene>
<sequence>MPISRRMDEEAVSPKVTGTPSKKRHHMSSQCKEWNIQDPMPKESPKSWFFDNRSKSLPVPPPMRYFDNSGLGFCPEQTAEVETENPQPGPWQMSSGKDVPECKTQ</sequence>
<dbReference type="EMBL" id="OX596101">
    <property type="protein sequence ID" value="CAM9773387.1"/>
    <property type="molecule type" value="Genomic_DNA"/>
</dbReference>
<protein>
    <submittedName>
        <fullName evidence="1">Uncharacterized protein</fullName>
    </submittedName>
</protein>
<organism evidence="1 2">
    <name type="scientific">Rangifer tarandus platyrhynchus</name>
    <name type="common">Svalbard reindeer</name>
    <dbReference type="NCBI Taxonomy" id="3082113"/>
    <lineage>
        <taxon>Eukaryota</taxon>
        <taxon>Metazoa</taxon>
        <taxon>Chordata</taxon>
        <taxon>Craniata</taxon>
        <taxon>Vertebrata</taxon>
        <taxon>Euteleostomi</taxon>
        <taxon>Mammalia</taxon>
        <taxon>Eutheria</taxon>
        <taxon>Laurasiatheria</taxon>
        <taxon>Artiodactyla</taxon>
        <taxon>Ruminantia</taxon>
        <taxon>Pecora</taxon>
        <taxon>Cervidae</taxon>
        <taxon>Odocoileinae</taxon>
        <taxon>Rangifer</taxon>
    </lineage>
</organism>
<reference evidence="1" key="2">
    <citation type="submission" date="2025-03" db="EMBL/GenBank/DDBJ databases">
        <authorList>
            <consortium name="ELIXIR-Norway"/>
            <consortium name="Elixir Norway"/>
        </authorList>
    </citation>
    <scope>NUCLEOTIDE SEQUENCE</scope>
</reference>
<dbReference type="Proteomes" id="UP001162501">
    <property type="component" value="Chromosome 17"/>
</dbReference>